<reference evidence="3 4" key="1">
    <citation type="submission" date="2020-09" db="EMBL/GenBank/DDBJ databases">
        <title>Genome sequencing and assembly of Pontibacter sp.</title>
        <authorList>
            <person name="Chhetri G."/>
        </authorList>
    </citation>
    <scope>NUCLEOTIDE SEQUENCE [LARGE SCALE GENOMIC DNA]</scope>
    <source>
        <strain evidence="3 4">JH31</strain>
    </source>
</reference>
<evidence type="ECO:0000313" key="4">
    <source>
        <dbReference type="Proteomes" id="UP000625551"/>
    </source>
</evidence>
<keyword evidence="1" id="KW-0732">Signal</keyword>
<feature type="chain" id="PRO_5046814850" evidence="1">
    <location>
        <begin position="21"/>
        <end position="212"/>
    </location>
</feature>
<evidence type="ECO:0000313" key="3">
    <source>
        <dbReference type="EMBL" id="MBD1396813.1"/>
    </source>
</evidence>
<gene>
    <name evidence="3" type="ORF">H9Q13_06515</name>
</gene>
<dbReference type="PROSITE" id="PS51257">
    <property type="entry name" value="PROKAR_LIPOPROTEIN"/>
    <property type="match status" value="1"/>
</dbReference>
<protein>
    <submittedName>
        <fullName evidence="3">Fasciclin domain-containing protein</fullName>
    </submittedName>
</protein>
<evidence type="ECO:0000259" key="2">
    <source>
        <dbReference type="PROSITE" id="PS50213"/>
    </source>
</evidence>
<sequence length="212" mass="22566">MLKPAAAVLAAGFLFSCASSNDSMDSTAMEETTTMSETQTMAGDDVTVETEVSTDMDMEADMETSSMTILDAAGTRSDISTFMSLLQTANITAALEGEGEFTMFAPTNKAFEALPAGQLEYLKKPENRNELIKVLQAHVIANKVTTAQLQSNQRIQISDTDYIEVGAAAGANPNTFTIGGANIVEPNIEASNGVIHVVDRVLVTADQVMDKK</sequence>
<dbReference type="Gene3D" id="2.30.180.10">
    <property type="entry name" value="FAS1 domain"/>
    <property type="match status" value="1"/>
</dbReference>
<feature type="domain" description="FAS1" evidence="2">
    <location>
        <begin position="66"/>
        <end position="202"/>
    </location>
</feature>
<comment type="caution">
    <text evidence="3">The sequence shown here is derived from an EMBL/GenBank/DDBJ whole genome shotgun (WGS) entry which is preliminary data.</text>
</comment>
<organism evidence="3 4">
    <name type="scientific">Pontibacter aquaedesilientis</name>
    <dbReference type="NCBI Taxonomy" id="2766980"/>
    <lineage>
        <taxon>Bacteria</taxon>
        <taxon>Pseudomonadati</taxon>
        <taxon>Bacteroidota</taxon>
        <taxon>Cytophagia</taxon>
        <taxon>Cytophagales</taxon>
        <taxon>Hymenobacteraceae</taxon>
        <taxon>Pontibacter</taxon>
    </lineage>
</organism>
<dbReference type="PROSITE" id="PS50213">
    <property type="entry name" value="FAS1"/>
    <property type="match status" value="1"/>
</dbReference>
<dbReference type="PANTHER" id="PTHR10900">
    <property type="entry name" value="PERIOSTIN-RELATED"/>
    <property type="match status" value="1"/>
</dbReference>
<dbReference type="InterPro" id="IPR036378">
    <property type="entry name" value="FAS1_dom_sf"/>
</dbReference>
<dbReference type="InterPro" id="IPR050904">
    <property type="entry name" value="Adhesion/Biosynth-related"/>
</dbReference>
<accession>A0ABR7XEU0</accession>
<dbReference type="InterPro" id="IPR000782">
    <property type="entry name" value="FAS1_domain"/>
</dbReference>
<dbReference type="SUPFAM" id="SSF82153">
    <property type="entry name" value="FAS1 domain"/>
    <property type="match status" value="1"/>
</dbReference>
<evidence type="ECO:0000256" key="1">
    <source>
        <dbReference type="SAM" id="SignalP"/>
    </source>
</evidence>
<dbReference type="Proteomes" id="UP000625551">
    <property type="component" value="Unassembled WGS sequence"/>
</dbReference>
<feature type="signal peptide" evidence="1">
    <location>
        <begin position="1"/>
        <end position="20"/>
    </location>
</feature>
<keyword evidence="4" id="KW-1185">Reference proteome</keyword>
<dbReference type="PANTHER" id="PTHR10900:SF77">
    <property type="entry name" value="FI19380P1"/>
    <property type="match status" value="1"/>
</dbReference>
<proteinExistence type="predicted"/>
<name>A0ABR7XEU0_9BACT</name>
<dbReference type="EMBL" id="JACXAJ010000002">
    <property type="protein sequence ID" value="MBD1396813.1"/>
    <property type="molecule type" value="Genomic_DNA"/>
</dbReference>
<dbReference type="SMART" id="SM00554">
    <property type="entry name" value="FAS1"/>
    <property type="match status" value="1"/>
</dbReference>
<dbReference type="Pfam" id="PF02469">
    <property type="entry name" value="Fasciclin"/>
    <property type="match status" value="1"/>
</dbReference>